<feature type="transmembrane region" description="Helical" evidence="8">
    <location>
        <begin position="179"/>
        <end position="197"/>
    </location>
</feature>
<keyword evidence="4 8" id="KW-0812">Transmembrane</keyword>
<dbReference type="GO" id="GO:0016780">
    <property type="term" value="F:phosphotransferase activity, for other substituted phosphate groups"/>
    <property type="evidence" value="ECO:0007669"/>
    <property type="project" value="InterPro"/>
</dbReference>
<accession>A0A9D5QDV7</accession>
<organism evidence="9 10">
    <name type="scientific">candidate division WOR-3 bacterium</name>
    <dbReference type="NCBI Taxonomy" id="2052148"/>
    <lineage>
        <taxon>Bacteria</taxon>
        <taxon>Bacteria division WOR-3</taxon>
    </lineage>
</organism>
<feature type="transmembrane region" description="Helical" evidence="8">
    <location>
        <begin position="76"/>
        <end position="93"/>
    </location>
</feature>
<keyword evidence="7" id="KW-0479">Metal-binding</keyword>
<dbReference type="PANTHER" id="PTHR22926">
    <property type="entry name" value="PHOSPHO-N-ACETYLMURAMOYL-PENTAPEPTIDE-TRANSFERASE"/>
    <property type="match status" value="1"/>
</dbReference>
<dbReference type="GO" id="GO:0046872">
    <property type="term" value="F:metal ion binding"/>
    <property type="evidence" value="ECO:0007669"/>
    <property type="project" value="UniProtKB-KW"/>
</dbReference>
<dbReference type="CDD" id="cd06853">
    <property type="entry name" value="GT_WecA_like"/>
    <property type="match status" value="1"/>
</dbReference>
<feature type="transmembrane region" description="Helical" evidence="8">
    <location>
        <begin position="129"/>
        <end position="148"/>
    </location>
</feature>
<keyword evidence="7" id="KW-0460">Magnesium</keyword>
<keyword evidence="6 8" id="KW-0472">Membrane</keyword>
<keyword evidence="2" id="KW-1003">Cell membrane</keyword>
<sequence>MKGDIILKWILITSSGIVFGTFGVWLARFIARRTGFYNAPNPLVETHKKPVPYLGGAGVFIPFGILLIIFAGFETWVWVFLAGVFVLLVMGTLDDRRPMPWWIKLIVEVVVAGLTLPILVGILGIKANAILIILGAAAIVVLTNGFNIIDVSDGLAGSTGAVVSLGLFAAFLAASPLSVLAATPLLLSCLLVGFFIFNRPKATIYLGDGGSLPLGYAISTLLVIWLLSVPLSVPRVIAALSLVSLIIFEIVLVSWHRIRKGVSIFKGSPDHFALRLVKKGWGVPRILITSVLLTVVLTSSLGFLGLPVFVSWIYLGLLISFYAVSFWWLSRSKAGQ</sequence>
<feature type="transmembrane region" description="Helical" evidence="8">
    <location>
        <begin position="233"/>
        <end position="255"/>
    </location>
</feature>
<comment type="cofactor">
    <cofactor evidence="7">
        <name>Mg(2+)</name>
        <dbReference type="ChEBI" id="CHEBI:18420"/>
    </cofactor>
</comment>
<name>A0A9D5QDV7_UNCW3</name>
<evidence type="ECO:0000256" key="5">
    <source>
        <dbReference type="ARBA" id="ARBA00022989"/>
    </source>
</evidence>
<dbReference type="GO" id="GO:0071555">
    <property type="term" value="P:cell wall organization"/>
    <property type="evidence" value="ECO:0007669"/>
    <property type="project" value="TreeGrafter"/>
</dbReference>
<evidence type="ECO:0000313" key="9">
    <source>
        <dbReference type="EMBL" id="MBD3365441.1"/>
    </source>
</evidence>
<feature type="binding site" evidence="7">
    <location>
        <position position="208"/>
    </location>
    <ligand>
        <name>Mg(2+)</name>
        <dbReference type="ChEBI" id="CHEBI:18420"/>
    </ligand>
</feature>
<proteinExistence type="predicted"/>
<dbReference type="GO" id="GO:0009103">
    <property type="term" value="P:lipopolysaccharide biosynthetic process"/>
    <property type="evidence" value="ECO:0007669"/>
    <property type="project" value="TreeGrafter"/>
</dbReference>
<evidence type="ECO:0000256" key="2">
    <source>
        <dbReference type="ARBA" id="ARBA00022475"/>
    </source>
</evidence>
<feature type="transmembrane region" description="Helical" evidence="8">
    <location>
        <begin position="51"/>
        <end position="70"/>
    </location>
</feature>
<feature type="transmembrane region" description="Helical" evidence="8">
    <location>
        <begin position="286"/>
        <end position="306"/>
    </location>
</feature>
<dbReference type="GO" id="GO:0005886">
    <property type="term" value="C:plasma membrane"/>
    <property type="evidence" value="ECO:0007669"/>
    <property type="project" value="UniProtKB-SubCell"/>
</dbReference>
<evidence type="ECO:0000256" key="4">
    <source>
        <dbReference type="ARBA" id="ARBA00022692"/>
    </source>
</evidence>
<dbReference type="AlphaFoldDB" id="A0A9D5QDV7"/>
<dbReference type="InterPro" id="IPR000715">
    <property type="entry name" value="Glycosyl_transferase_4"/>
</dbReference>
<evidence type="ECO:0000256" key="6">
    <source>
        <dbReference type="ARBA" id="ARBA00023136"/>
    </source>
</evidence>
<comment type="caution">
    <text evidence="9">The sequence shown here is derived from an EMBL/GenBank/DDBJ whole genome shotgun (WGS) entry which is preliminary data.</text>
</comment>
<reference evidence="9" key="1">
    <citation type="submission" date="2019-11" db="EMBL/GenBank/DDBJ databases">
        <title>Microbial mats filling the niche in hypersaline microbial mats.</title>
        <authorList>
            <person name="Wong H.L."/>
            <person name="Macleod F.I."/>
            <person name="White R.A. III"/>
            <person name="Burns B.P."/>
        </authorList>
    </citation>
    <scope>NUCLEOTIDE SEQUENCE</scope>
    <source>
        <strain evidence="9">Bin_327</strain>
    </source>
</reference>
<dbReference type="Proteomes" id="UP000630660">
    <property type="component" value="Unassembled WGS sequence"/>
</dbReference>
<evidence type="ECO:0000256" key="7">
    <source>
        <dbReference type="PIRSR" id="PIRSR600715-1"/>
    </source>
</evidence>
<evidence type="ECO:0000256" key="3">
    <source>
        <dbReference type="ARBA" id="ARBA00022679"/>
    </source>
</evidence>
<feature type="transmembrane region" description="Helical" evidence="8">
    <location>
        <begin position="6"/>
        <end position="30"/>
    </location>
</feature>
<dbReference type="Pfam" id="PF00953">
    <property type="entry name" value="Glycos_transf_4"/>
    <property type="match status" value="1"/>
</dbReference>
<evidence type="ECO:0008006" key="11">
    <source>
        <dbReference type="Google" id="ProtNLM"/>
    </source>
</evidence>
<dbReference type="PANTHER" id="PTHR22926:SF3">
    <property type="entry name" value="UNDECAPRENYL-PHOSPHATE ALPHA-N-ACETYLGLUCOSAMINYL 1-PHOSPHATE TRANSFERASE"/>
    <property type="match status" value="1"/>
</dbReference>
<comment type="subcellular location">
    <subcellularLocation>
        <location evidence="1">Cell membrane</location>
        <topology evidence="1">Multi-pass membrane protein</topology>
    </subcellularLocation>
</comment>
<evidence type="ECO:0000256" key="1">
    <source>
        <dbReference type="ARBA" id="ARBA00004651"/>
    </source>
</evidence>
<protein>
    <recommendedName>
        <fullName evidence="11">Undecaprenyl/decaprenyl-phosphate alpha-N-acetylglucosaminyl 1-phosphate transferase</fullName>
    </recommendedName>
</protein>
<dbReference type="EMBL" id="WJKJ01000315">
    <property type="protein sequence ID" value="MBD3365441.1"/>
    <property type="molecule type" value="Genomic_DNA"/>
</dbReference>
<gene>
    <name evidence="9" type="ORF">GF359_09540</name>
</gene>
<dbReference type="GO" id="GO:0044038">
    <property type="term" value="P:cell wall macromolecule biosynthetic process"/>
    <property type="evidence" value="ECO:0007669"/>
    <property type="project" value="TreeGrafter"/>
</dbReference>
<feature type="binding site" evidence="7">
    <location>
        <position position="147"/>
    </location>
    <ligand>
        <name>Mg(2+)</name>
        <dbReference type="ChEBI" id="CHEBI:18420"/>
    </ligand>
</feature>
<keyword evidence="5 8" id="KW-1133">Transmembrane helix</keyword>
<evidence type="ECO:0000313" key="10">
    <source>
        <dbReference type="Proteomes" id="UP000630660"/>
    </source>
</evidence>
<keyword evidence="3" id="KW-0808">Transferase</keyword>
<feature type="transmembrane region" description="Helical" evidence="8">
    <location>
        <begin position="209"/>
        <end position="227"/>
    </location>
</feature>
<evidence type="ECO:0000256" key="8">
    <source>
        <dbReference type="SAM" id="Phobius"/>
    </source>
</evidence>
<feature type="transmembrane region" description="Helical" evidence="8">
    <location>
        <begin position="312"/>
        <end position="330"/>
    </location>
</feature>
<feature type="transmembrane region" description="Helical" evidence="8">
    <location>
        <begin position="105"/>
        <end position="123"/>
    </location>
</feature>